<evidence type="ECO:0000313" key="3">
    <source>
        <dbReference type="Proteomes" id="UP000193144"/>
    </source>
</evidence>
<sequence>MKLLLVIASAVAALPAAAPAEANPVNSPGIGMTLMCEVCSVIFHACKNTPICQSALTTPSPIPAPTLVDARLEGTRIKGDQAPEIYLILERKARHIANPDVYDAMFGDPPWYYNTAAQAYVDSLPKGRELDSTTPLVKGVGDPVYLIDGGKKRWIVNPDVFNRYGFDWGKIVEIGKKVDEIPTGKDIR</sequence>
<dbReference type="Proteomes" id="UP000193144">
    <property type="component" value="Unassembled WGS sequence"/>
</dbReference>
<accession>A0A1Y1ZL63</accession>
<dbReference type="EMBL" id="MCFA01000066">
    <property type="protein sequence ID" value="ORY10934.1"/>
    <property type="molecule type" value="Genomic_DNA"/>
</dbReference>
<protein>
    <recommendedName>
        <fullName evidence="4">Mss4-like protein</fullName>
    </recommendedName>
</protein>
<feature type="signal peptide" evidence="1">
    <location>
        <begin position="1"/>
        <end position="22"/>
    </location>
</feature>
<gene>
    <name evidence="2" type="ORF">BCR34DRAFT_614874</name>
</gene>
<keyword evidence="3" id="KW-1185">Reference proteome</keyword>
<evidence type="ECO:0000313" key="2">
    <source>
        <dbReference type="EMBL" id="ORY10934.1"/>
    </source>
</evidence>
<evidence type="ECO:0008006" key="4">
    <source>
        <dbReference type="Google" id="ProtNLM"/>
    </source>
</evidence>
<comment type="caution">
    <text evidence="2">The sequence shown here is derived from an EMBL/GenBank/DDBJ whole genome shotgun (WGS) entry which is preliminary data.</text>
</comment>
<proteinExistence type="predicted"/>
<reference evidence="2 3" key="1">
    <citation type="submission" date="2016-07" db="EMBL/GenBank/DDBJ databases">
        <title>Pervasive Adenine N6-methylation of Active Genes in Fungi.</title>
        <authorList>
            <consortium name="DOE Joint Genome Institute"/>
            <person name="Mondo S.J."/>
            <person name="Dannebaum R.O."/>
            <person name="Kuo R.C."/>
            <person name="Labutti K."/>
            <person name="Haridas S."/>
            <person name="Kuo A."/>
            <person name="Salamov A."/>
            <person name="Ahrendt S.R."/>
            <person name="Lipzen A."/>
            <person name="Sullivan W."/>
            <person name="Andreopoulos W.B."/>
            <person name="Clum A."/>
            <person name="Lindquist E."/>
            <person name="Daum C."/>
            <person name="Ramamoorthy G.K."/>
            <person name="Gryganskyi A."/>
            <person name="Culley D."/>
            <person name="Magnuson J.K."/>
            <person name="James T.Y."/>
            <person name="O'Malley M.A."/>
            <person name="Stajich J.E."/>
            <person name="Spatafora J.W."/>
            <person name="Visel A."/>
            <person name="Grigoriev I.V."/>
        </authorList>
    </citation>
    <scope>NUCLEOTIDE SEQUENCE [LARGE SCALE GENOMIC DNA]</scope>
    <source>
        <strain evidence="2 3">CBS 115471</strain>
    </source>
</reference>
<name>A0A1Y1ZL63_9PLEO</name>
<keyword evidence="1" id="KW-0732">Signal</keyword>
<dbReference type="AlphaFoldDB" id="A0A1Y1ZL63"/>
<organism evidence="2 3">
    <name type="scientific">Clohesyomyces aquaticus</name>
    <dbReference type="NCBI Taxonomy" id="1231657"/>
    <lineage>
        <taxon>Eukaryota</taxon>
        <taxon>Fungi</taxon>
        <taxon>Dikarya</taxon>
        <taxon>Ascomycota</taxon>
        <taxon>Pezizomycotina</taxon>
        <taxon>Dothideomycetes</taxon>
        <taxon>Pleosporomycetidae</taxon>
        <taxon>Pleosporales</taxon>
        <taxon>Lindgomycetaceae</taxon>
        <taxon>Clohesyomyces</taxon>
    </lineage>
</organism>
<dbReference type="OrthoDB" id="3738887at2759"/>
<feature type="chain" id="PRO_5013118812" description="Mss4-like protein" evidence="1">
    <location>
        <begin position="23"/>
        <end position="188"/>
    </location>
</feature>
<evidence type="ECO:0000256" key="1">
    <source>
        <dbReference type="SAM" id="SignalP"/>
    </source>
</evidence>